<dbReference type="CDD" id="cd14014">
    <property type="entry name" value="STKc_PknB_like"/>
    <property type="match status" value="1"/>
</dbReference>
<dbReference type="PROSITE" id="PS00108">
    <property type="entry name" value="PROTEIN_KINASE_ST"/>
    <property type="match status" value="1"/>
</dbReference>
<evidence type="ECO:0000256" key="1">
    <source>
        <dbReference type="ARBA" id="ARBA00012513"/>
    </source>
</evidence>
<feature type="compositionally biased region" description="Acidic residues" evidence="8">
    <location>
        <begin position="685"/>
        <end position="697"/>
    </location>
</feature>
<evidence type="ECO:0000313" key="12">
    <source>
        <dbReference type="Proteomes" id="UP001300763"/>
    </source>
</evidence>
<dbReference type="Pfam" id="PF00069">
    <property type="entry name" value="Pkinase"/>
    <property type="match status" value="1"/>
</dbReference>
<proteinExistence type="predicted"/>
<dbReference type="PROSITE" id="PS00107">
    <property type="entry name" value="PROTEIN_KINASE_ATP"/>
    <property type="match status" value="1"/>
</dbReference>
<dbReference type="SUPFAM" id="SSF56112">
    <property type="entry name" value="Protein kinase-like (PK-like)"/>
    <property type="match status" value="1"/>
</dbReference>
<dbReference type="InterPro" id="IPR008271">
    <property type="entry name" value="Ser/Thr_kinase_AS"/>
</dbReference>
<keyword evidence="2" id="KW-0723">Serine/threonine-protein kinase</keyword>
<keyword evidence="6 7" id="KW-0067">ATP-binding</keyword>
<dbReference type="EC" id="2.7.11.1" evidence="1"/>
<feature type="compositionally biased region" description="Basic and acidic residues" evidence="8">
    <location>
        <begin position="384"/>
        <end position="402"/>
    </location>
</feature>
<dbReference type="InterPro" id="IPR011009">
    <property type="entry name" value="Kinase-like_dom_sf"/>
</dbReference>
<dbReference type="InterPro" id="IPR000719">
    <property type="entry name" value="Prot_kinase_dom"/>
</dbReference>
<evidence type="ECO:0000256" key="4">
    <source>
        <dbReference type="ARBA" id="ARBA00022741"/>
    </source>
</evidence>
<dbReference type="Proteomes" id="UP001300763">
    <property type="component" value="Unassembled WGS sequence"/>
</dbReference>
<keyword evidence="9" id="KW-0812">Transmembrane</keyword>
<dbReference type="PANTHER" id="PTHR43289">
    <property type="entry name" value="MITOGEN-ACTIVATED PROTEIN KINASE KINASE KINASE 20-RELATED"/>
    <property type="match status" value="1"/>
</dbReference>
<feature type="transmembrane region" description="Helical" evidence="9">
    <location>
        <begin position="866"/>
        <end position="889"/>
    </location>
</feature>
<comment type="caution">
    <text evidence="11">The sequence shown here is derived from an EMBL/GenBank/DDBJ whole genome shotgun (WGS) entry which is preliminary data.</text>
</comment>
<dbReference type="SMART" id="SM00220">
    <property type="entry name" value="S_TKc"/>
    <property type="match status" value="1"/>
</dbReference>
<evidence type="ECO:0000256" key="9">
    <source>
        <dbReference type="SAM" id="Phobius"/>
    </source>
</evidence>
<feature type="compositionally biased region" description="Low complexity" evidence="8">
    <location>
        <begin position="342"/>
        <end position="379"/>
    </location>
</feature>
<keyword evidence="3" id="KW-0808">Transferase</keyword>
<dbReference type="PANTHER" id="PTHR43289:SF6">
    <property type="entry name" value="SERINE_THREONINE-PROTEIN KINASE NEKL-3"/>
    <property type="match status" value="1"/>
</dbReference>
<evidence type="ECO:0000256" key="2">
    <source>
        <dbReference type="ARBA" id="ARBA00022527"/>
    </source>
</evidence>
<dbReference type="GO" id="GO:0016301">
    <property type="term" value="F:kinase activity"/>
    <property type="evidence" value="ECO:0007669"/>
    <property type="project" value="UniProtKB-KW"/>
</dbReference>
<evidence type="ECO:0000256" key="7">
    <source>
        <dbReference type="PROSITE-ProRule" id="PRU10141"/>
    </source>
</evidence>
<feature type="compositionally biased region" description="Pro residues" evidence="8">
    <location>
        <begin position="848"/>
        <end position="862"/>
    </location>
</feature>
<feature type="binding site" evidence="7">
    <location>
        <position position="47"/>
    </location>
    <ligand>
        <name>ATP</name>
        <dbReference type="ChEBI" id="CHEBI:30616"/>
    </ligand>
</feature>
<keyword evidence="9" id="KW-1133">Transmembrane helix</keyword>
<evidence type="ECO:0000256" key="3">
    <source>
        <dbReference type="ARBA" id="ARBA00022679"/>
    </source>
</evidence>
<feature type="compositionally biased region" description="Low complexity" evidence="8">
    <location>
        <begin position="407"/>
        <end position="438"/>
    </location>
</feature>
<keyword evidence="9" id="KW-0472">Membrane</keyword>
<accession>A0ABT5SLX1</accession>
<feature type="compositionally biased region" description="Acidic residues" evidence="8">
    <location>
        <begin position="439"/>
        <end position="453"/>
    </location>
</feature>
<reference evidence="11 12" key="1">
    <citation type="submission" date="2023-02" db="EMBL/GenBank/DDBJ databases">
        <title>Genome sequencing required for Actinomycetospora new species description.</title>
        <authorList>
            <person name="Saimee Y."/>
            <person name="Duangmal K."/>
        </authorList>
    </citation>
    <scope>NUCLEOTIDE SEQUENCE [LARGE SCALE GENOMIC DNA]</scope>
    <source>
        <strain evidence="11 12">DW7H6</strain>
    </source>
</reference>
<feature type="region of interest" description="Disordered" evidence="8">
    <location>
        <begin position="276"/>
        <end position="862"/>
    </location>
</feature>
<dbReference type="InterPro" id="IPR017441">
    <property type="entry name" value="Protein_kinase_ATP_BS"/>
</dbReference>
<feature type="compositionally biased region" description="Low complexity" evidence="8">
    <location>
        <begin position="628"/>
        <end position="650"/>
    </location>
</feature>
<feature type="domain" description="Protein kinase" evidence="10">
    <location>
        <begin position="18"/>
        <end position="275"/>
    </location>
</feature>
<feature type="compositionally biased region" description="Low complexity" evidence="8">
    <location>
        <begin position="804"/>
        <end position="822"/>
    </location>
</feature>
<dbReference type="RefSeq" id="WP_274198390.1">
    <property type="nucleotide sequence ID" value="NZ_JAQZAO010000001.1"/>
</dbReference>
<dbReference type="EMBL" id="JAQZAO010000001">
    <property type="protein sequence ID" value="MDD7963834.1"/>
    <property type="molecule type" value="Genomic_DNA"/>
</dbReference>
<evidence type="ECO:0000256" key="8">
    <source>
        <dbReference type="SAM" id="MobiDB-lite"/>
    </source>
</evidence>
<organism evidence="11 12">
    <name type="scientific">Actinomycetospora lemnae</name>
    <dbReference type="NCBI Taxonomy" id="3019891"/>
    <lineage>
        <taxon>Bacteria</taxon>
        <taxon>Bacillati</taxon>
        <taxon>Actinomycetota</taxon>
        <taxon>Actinomycetes</taxon>
        <taxon>Pseudonocardiales</taxon>
        <taxon>Pseudonocardiaceae</taxon>
        <taxon>Actinomycetospora</taxon>
    </lineage>
</organism>
<evidence type="ECO:0000256" key="5">
    <source>
        <dbReference type="ARBA" id="ARBA00022777"/>
    </source>
</evidence>
<dbReference type="Gene3D" id="1.10.510.10">
    <property type="entry name" value="Transferase(Phosphotransferase) domain 1"/>
    <property type="match status" value="1"/>
</dbReference>
<feature type="compositionally biased region" description="Low complexity" evidence="8">
    <location>
        <begin position="454"/>
        <end position="497"/>
    </location>
</feature>
<keyword evidence="4 7" id="KW-0547">Nucleotide-binding</keyword>
<feature type="compositionally biased region" description="Pro residues" evidence="8">
    <location>
        <begin position="328"/>
        <end position="341"/>
    </location>
</feature>
<gene>
    <name evidence="11" type="ORF">PGB27_00605</name>
</gene>
<keyword evidence="5 11" id="KW-0418">Kinase</keyword>
<feature type="compositionally biased region" description="Low complexity" evidence="8">
    <location>
        <begin position="734"/>
        <end position="749"/>
    </location>
</feature>
<feature type="compositionally biased region" description="Acidic residues" evidence="8">
    <location>
        <begin position="718"/>
        <end position="728"/>
    </location>
</feature>
<protein>
    <recommendedName>
        <fullName evidence="1">non-specific serine/threonine protein kinase</fullName>
        <ecNumber evidence="1">2.7.11.1</ecNumber>
    </recommendedName>
</protein>
<sequence>MSPAPTDAPGPRRIVGRYRLEHELGRGAMGTVWSAYDEVLHRPVAVKEVRLSSVPVNERAIVRERTLREARATAMLSHPNVVTLYDVVEVASEPYVVMELLPSRSLASYIGDRGRLTQPEAAEIGSAVASALITAHRAGITHRDVKPGNVLIGENGQIKLTDFGIARNAAEQSMTQTGTVLGSPPYIAPEVAMGRAVGPAADLWGLGATLFACLEGRPPYDAGDPVGTVTEVVHGEVPVPSGRGPVIDVIRGLMVKDPALRMPLAAVRRRLRPLLSDPEGPVLATSSAPRTAAIRVPRPGPGSDQAGLIPVSTTRGPAGTLVEGSPDAPEPPRPRPSPGPRTGPETPAAVSGETPAAKAAPPAPASTSTSTEAPSGESPAADGAEEKDRVVAGEGAEGKVTDAADVPAAEQTAAEDAPAASTDGADGVAAAAGVTAGAEEADAEEADAEEADAEAPAADDATTPDPASAAADPGAAPGSAAEPTVPSAEPEATAPEAGSPDAASGTPAADAESADEKDVAAGEDPVGEGTPAKAAGGAAAGAAVAVGAAAAAGTGKADGGAAEEASGAAAPQAESAATPGATAAAKTGAKPAATSGGEPDAESAAASDVESEASTSTDTPDTAKPDTAKPATTKPATTKPATTKPATAEPDAAEPEAAKPEEAAGGGTGASGTEDADSGAPAEDAQAEDSPAEDAPAEPDGGAAAEDAPDKDTPPEDTPTEDAPDEDGPGTGSSGTASNGSGDTGTSTGSSGGGSNGRSPRPTASRPPSPPADAETTMVGPRVAASEDVTRTVRRPPPPPRAAAPPAGRWTPPGGAPAAGWRPAPPRPATPGLGTSGQVAQPLAADPGPLPFAPTQRPAPPKRSPWVVAAVVALLVLMAALGAVGAYALTRSLAGQGPLTASLTPAGPEVAGTVLIAHADTDERYSGTGLGFSALVPAGWQQFRLEQAGGDIAVRFVSPDASRELRVDRVAGFYPSQRAADYLALLARPASLGVDGSSVGPVETVGAGAPGAEPPQQTVYRTTSGADDRTTWTRLVPSGTDLWVVRLTAPSTDPVGAPEQFRAIADSFAVPPPEAAPR</sequence>
<evidence type="ECO:0000313" key="11">
    <source>
        <dbReference type="EMBL" id="MDD7963834.1"/>
    </source>
</evidence>
<name>A0ABT5SLX1_9PSEU</name>
<evidence type="ECO:0000256" key="6">
    <source>
        <dbReference type="ARBA" id="ARBA00022840"/>
    </source>
</evidence>
<feature type="compositionally biased region" description="Low complexity" evidence="8">
    <location>
        <begin position="527"/>
        <end position="620"/>
    </location>
</feature>
<dbReference type="PROSITE" id="PS50011">
    <property type="entry name" value="PROTEIN_KINASE_DOM"/>
    <property type="match status" value="1"/>
</dbReference>
<keyword evidence="12" id="KW-1185">Reference proteome</keyword>
<evidence type="ECO:0000259" key="10">
    <source>
        <dbReference type="PROSITE" id="PS50011"/>
    </source>
</evidence>